<dbReference type="GO" id="GO:0046872">
    <property type="term" value="F:metal ion binding"/>
    <property type="evidence" value="ECO:0007669"/>
    <property type="project" value="UniProtKB-KW"/>
</dbReference>
<dbReference type="GeneID" id="24530089"/>
<dbReference type="InterPro" id="IPR003583">
    <property type="entry name" value="Hlx-hairpin-Hlx_DNA-bd_motif"/>
</dbReference>
<reference evidence="17" key="1">
    <citation type="submission" date="2014-01" db="EMBL/GenBank/DDBJ databases">
        <authorList>
            <person name="Aslett M."/>
        </authorList>
    </citation>
    <scope>NUCLEOTIDE SEQUENCE</scope>
    <source>
        <strain evidence="17">CDC</strain>
    </source>
</reference>
<comment type="catalytic activity">
    <reaction evidence="13 14">
        <text>2'-deoxyribonucleotide-(2'-deoxyribose 5'-phosphate)-2'-deoxyribonucleotide-DNA = a 3'-end 2'-deoxyribonucleotide-(2,3-dehydro-2,3-deoxyribose 5'-phosphate)-DNA + a 5'-end 5'-phospho-2'-deoxyribonucleoside-DNA + H(+)</text>
        <dbReference type="Rhea" id="RHEA:66592"/>
        <dbReference type="Rhea" id="RHEA-COMP:13180"/>
        <dbReference type="Rhea" id="RHEA-COMP:16897"/>
        <dbReference type="Rhea" id="RHEA-COMP:17067"/>
        <dbReference type="ChEBI" id="CHEBI:15378"/>
        <dbReference type="ChEBI" id="CHEBI:136412"/>
        <dbReference type="ChEBI" id="CHEBI:157695"/>
        <dbReference type="ChEBI" id="CHEBI:167181"/>
        <dbReference type="EC" id="4.2.99.18"/>
    </reaction>
</comment>
<dbReference type="Pfam" id="PF00633">
    <property type="entry name" value="HHH"/>
    <property type="match status" value="1"/>
</dbReference>
<dbReference type="GO" id="GO:0005634">
    <property type="term" value="C:nucleus"/>
    <property type="evidence" value="ECO:0007669"/>
    <property type="project" value="UniProtKB-SubCell"/>
</dbReference>
<dbReference type="EC" id="3.2.2.-" evidence="14"/>
<dbReference type="KEGG" id="prei:PRSY57_0613500"/>
<reference evidence="18 20" key="3">
    <citation type="journal article" date="2016" name="Nat. Commun.">
        <title>Genomes of cryptic chimpanzee Plasmodium species reveal key evolutionary events leading to human malaria.</title>
        <authorList>
            <person name="Sundararaman S.A."/>
            <person name="Plenderleith L.J."/>
            <person name="Liu W."/>
            <person name="Loy D.E."/>
            <person name="Learn G.H."/>
            <person name="Li Y."/>
            <person name="Shaw K.S."/>
            <person name="Ayouba A."/>
            <person name="Peeters M."/>
            <person name="Speede S."/>
            <person name="Shaw G.M."/>
            <person name="Bushman F.D."/>
            <person name="Brisson D."/>
            <person name="Rayner J.C."/>
            <person name="Sharp P.M."/>
            <person name="Hahn B.H."/>
        </authorList>
    </citation>
    <scope>NUCLEOTIDE SEQUENCE [LARGE SCALE GENOMIC DNA]</scope>
    <source>
        <strain evidence="18 20">SY57</strain>
    </source>
</reference>
<dbReference type="SMART" id="SM00525">
    <property type="entry name" value="FES"/>
    <property type="match status" value="1"/>
</dbReference>
<dbReference type="GO" id="GO:0005739">
    <property type="term" value="C:mitochondrion"/>
    <property type="evidence" value="ECO:0007669"/>
    <property type="project" value="UniProtKB-SubCell"/>
</dbReference>
<evidence type="ECO:0000313" key="20">
    <source>
        <dbReference type="Proteomes" id="UP000076359"/>
    </source>
</evidence>
<evidence type="ECO:0000256" key="11">
    <source>
        <dbReference type="ARBA" id="ARBA00023239"/>
    </source>
</evidence>
<evidence type="ECO:0000256" key="14">
    <source>
        <dbReference type="HAMAP-Rule" id="MF_03183"/>
    </source>
</evidence>
<feature type="domain" description="Helix-hairpin-helix DNA-binding motif class 1" evidence="15">
    <location>
        <begin position="334"/>
        <end position="353"/>
    </location>
</feature>
<keyword evidence="19" id="KW-1185">Reference proteome</keyword>
<keyword evidence="14" id="KW-0496">Mitochondrion</keyword>
<keyword evidence="10 14" id="KW-0234">DNA repair</keyword>
<accession>A0A060RPM8</accession>
<keyword evidence="9" id="KW-0411">Iron-sulfur</keyword>
<dbReference type="InterPro" id="IPR030841">
    <property type="entry name" value="NTH1"/>
</dbReference>
<evidence type="ECO:0000256" key="13">
    <source>
        <dbReference type="ARBA" id="ARBA00044632"/>
    </source>
</evidence>
<feature type="domain" description="HhH-GPD" evidence="16">
    <location>
        <begin position="263"/>
        <end position="411"/>
    </location>
</feature>
<keyword evidence="11 14" id="KW-0456">Lyase</keyword>
<evidence type="ECO:0000256" key="7">
    <source>
        <dbReference type="ARBA" id="ARBA00022946"/>
    </source>
</evidence>
<keyword evidence="12 14" id="KW-0326">Glycosidase</keyword>
<dbReference type="InterPro" id="IPR023170">
    <property type="entry name" value="HhH_base_excis_C"/>
</dbReference>
<keyword evidence="5 14" id="KW-0227">DNA damage</keyword>
<dbReference type="InterPro" id="IPR000445">
    <property type="entry name" value="HhH_motif"/>
</dbReference>
<dbReference type="EC" id="4.2.99.18" evidence="14"/>
<evidence type="ECO:0000313" key="18">
    <source>
        <dbReference type="EMBL" id="KYO01032.1"/>
    </source>
</evidence>
<evidence type="ECO:0000256" key="6">
    <source>
        <dbReference type="ARBA" id="ARBA00022801"/>
    </source>
</evidence>
<dbReference type="VEuPathDB" id="PlasmoDB:PRCDC_0613500"/>
<keyword evidence="17" id="KW-0540">Nuclease</keyword>
<reference evidence="17" key="2">
    <citation type="submission" date="2014-05" db="EMBL/GenBank/DDBJ databases">
        <title>The genome sequences of chimpanzee malaria parasites reveal the path to human adaptation.</title>
        <authorList>
            <person name="Otto T.D."/>
            <person name="Rayner J.C."/>
            <person name="Boehme U."/>
            <person name="Pain A."/>
            <person name="Spottiswoode N."/>
            <person name="Sanders M."/>
            <person name="Quail M."/>
            <person name="Ollomo B."/>
            <person name="Renaud F."/>
            <person name="Thomas A.W."/>
            <person name="Prugnolle F."/>
            <person name="Conway D.J."/>
            <person name="Newbold C."/>
            <person name="Berriman M."/>
        </authorList>
    </citation>
    <scope>NUCLEOTIDE SEQUENCE [LARGE SCALE GENOMIC DNA]</scope>
    <source>
        <strain evidence="17">CDC</strain>
    </source>
</reference>
<keyword evidence="4" id="KW-0479">Metal-binding</keyword>
<dbReference type="Gene3D" id="1.10.340.30">
    <property type="entry name" value="Hypothetical protein, domain 2"/>
    <property type="match status" value="1"/>
</dbReference>
<dbReference type="GO" id="GO:0000703">
    <property type="term" value="F:oxidized pyrimidine nucleobase lesion DNA N-glycosylase activity"/>
    <property type="evidence" value="ECO:0007669"/>
    <property type="project" value="UniProtKB-UniRule"/>
</dbReference>
<evidence type="ECO:0000256" key="10">
    <source>
        <dbReference type="ARBA" id="ARBA00023204"/>
    </source>
</evidence>
<dbReference type="HAMAP" id="MF_03183">
    <property type="entry name" value="Endonuclease_III_Nth"/>
    <property type="match status" value="1"/>
</dbReference>
<dbReference type="AlphaFoldDB" id="A0A060RPM8"/>
<gene>
    <name evidence="14" type="primary">NTH1</name>
    <name evidence="17" type="ORF">PRCDC_0613500</name>
    <name evidence="18" type="ORF">PRSY57_0613500</name>
</gene>
<name>A0A060RPM8_PLARE</name>
<keyword evidence="7" id="KW-0809">Transit peptide</keyword>
<dbReference type="PROSITE" id="PS00764">
    <property type="entry name" value="ENDONUCLEASE_III_1"/>
    <property type="match status" value="1"/>
</dbReference>
<dbReference type="GO" id="GO:0006289">
    <property type="term" value="P:nucleotide-excision repair"/>
    <property type="evidence" value="ECO:0007669"/>
    <property type="project" value="TreeGrafter"/>
</dbReference>
<keyword evidence="14" id="KW-0539">Nucleus</keyword>
<evidence type="ECO:0000259" key="16">
    <source>
        <dbReference type="SMART" id="SM00478"/>
    </source>
</evidence>
<proteinExistence type="inferred from homology"/>
<keyword evidence="17" id="KW-0255">Endonuclease</keyword>
<dbReference type="PANTHER" id="PTHR43286">
    <property type="entry name" value="ENDONUCLEASE III-LIKE PROTEIN 1"/>
    <property type="match status" value="1"/>
</dbReference>
<keyword evidence="3" id="KW-0004">4Fe-4S</keyword>
<dbReference type="SMART" id="SM00278">
    <property type="entry name" value="HhH1"/>
    <property type="match status" value="1"/>
</dbReference>
<sequence length="447" mass="53071">MKLFPYLNKICLLNLYFLKMEKPSIYFMNNKIKKIQIQYEEREKNAHMKNFMLDEKKEDYDITYKLNIKNEQTSYPSNDDIKSHCQDKPDEEKVYKNINLTKKGNKKEHMNDSLLNKRKVKTEYVIKQKQMKRENDQTVLEEGMKHVHELKKRKNKNVKNDKKIIDEKHVDKKIIDEKHVDKKIIDETNVHKKIIDEKHVDKKIIDEKHVEFKRAHFLLTYNKLKEMRKDIIAPVDKYGCDKLSEKTNDMKVFRFQTLISCMLSSRTKDEVTAMVMDKLKKHGLTVHNILNTTEEQLKQLIYGIGFYNVKAKQILQICHILKNKYNSDIPHTYEELKKLPGIGEKIAQLILQTALNKHEGIAVDIHVHRIANRLNWVNSKNELDTQMKLKSYVQKELWSEINHVLVGFGQVICKGKKPLCEKCTLTNKCQYYQDTSTKQENKSNEYI</sequence>
<dbReference type="InterPro" id="IPR011257">
    <property type="entry name" value="DNA_glycosylase"/>
</dbReference>
<dbReference type="GO" id="GO:0003677">
    <property type="term" value="F:DNA binding"/>
    <property type="evidence" value="ECO:0007669"/>
    <property type="project" value="UniProtKB-UniRule"/>
</dbReference>
<dbReference type="PROSITE" id="PS01155">
    <property type="entry name" value="ENDONUCLEASE_III_2"/>
    <property type="match status" value="1"/>
</dbReference>
<evidence type="ECO:0000313" key="19">
    <source>
        <dbReference type="Proteomes" id="UP000027581"/>
    </source>
</evidence>
<dbReference type="InterPro" id="IPR003265">
    <property type="entry name" value="HhH-GPD_domain"/>
</dbReference>
<dbReference type="GO" id="GO:0051539">
    <property type="term" value="F:4 iron, 4 sulfur cluster binding"/>
    <property type="evidence" value="ECO:0007669"/>
    <property type="project" value="UniProtKB-KW"/>
</dbReference>
<dbReference type="Pfam" id="PF00730">
    <property type="entry name" value="HhH-GPD"/>
    <property type="match status" value="1"/>
</dbReference>
<dbReference type="Proteomes" id="UP000027581">
    <property type="component" value="Unassembled WGS sequence"/>
</dbReference>
<dbReference type="Proteomes" id="UP000076359">
    <property type="component" value="Unassembled WGS sequence"/>
</dbReference>
<dbReference type="Gene3D" id="1.10.1670.10">
    <property type="entry name" value="Helix-hairpin-Helix base-excision DNA repair enzymes (C-terminal)"/>
    <property type="match status" value="1"/>
</dbReference>
<evidence type="ECO:0000256" key="2">
    <source>
        <dbReference type="ARBA" id="ARBA00008343"/>
    </source>
</evidence>
<evidence type="ECO:0000256" key="12">
    <source>
        <dbReference type="ARBA" id="ARBA00023295"/>
    </source>
</evidence>
<dbReference type="VEuPathDB" id="PlasmoDB:PRG01_0614500"/>
<dbReference type="InterPro" id="IPR004036">
    <property type="entry name" value="Endonuclease-III-like_CS2"/>
</dbReference>
<comment type="caution">
    <text evidence="14">Lacks conserved residue(s) required for the propagation of feature annotation.</text>
</comment>
<comment type="function">
    <text evidence="14">Bifunctional DNA N-glycosylase with associated apurinic/apyrimidinic (AP) lyase function that catalyzes the first step in base excision repair (BER), the primary repair pathway for the repair of oxidative DNA damage. The DNA N-glycosylase activity releases the damaged DNA base from DNA by cleaving the N-glycosidic bond, leaving an AP site. The AP lyase activity cleaves the phosphodiester bond 3' to the AP site by a beta-elimination. Primarily recognizes and repairs oxidative base damage of pyrimidines.</text>
</comment>
<dbReference type="RefSeq" id="XP_012761965.1">
    <property type="nucleotide sequence ID" value="XM_012906511.2"/>
</dbReference>
<evidence type="ECO:0000256" key="4">
    <source>
        <dbReference type="ARBA" id="ARBA00022723"/>
    </source>
</evidence>
<dbReference type="InterPro" id="IPR004035">
    <property type="entry name" value="Endouclease-III_FeS-bd_BS"/>
</dbReference>
<comment type="subcellular location">
    <subcellularLocation>
        <location evidence="14">Nucleus</location>
    </subcellularLocation>
    <subcellularLocation>
        <location evidence="14">Mitochondrion</location>
    </subcellularLocation>
</comment>
<evidence type="ECO:0000259" key="15">
    <source>
        <dbReference type="SMART" id="SM00278"/>
    </source>
</evidence>
<dbReference type="SMART" id="SM00478">
    <property type="entry name" value="ENDO3c"/>
    <property type="match status" value="1"/>
</dbReference>
<organism evidence="17 19">
    <name type="scientific">Plasmodium reichenowi</name>
    <dbReference type="NCBI Taxonomy" id="5854"/>
    <lineage>
        <taxon>Eukaryota</taxon>
        <taxon>Sar</taxon>
        <taxon>Alveolata</taxon>
        <taxon>Apicomplexa</taxon>
        <taxon>Aconoidasida</taxon>
        <taxon>Haemosporida</taxon>
        <taxon>Plasmodiidae</taxon>
        <taxon>Plasmodium</taxon>
        <taxon>Plasmodium (Laverania)</taxon>
    </lineage>
</organism>
<keyword evidence="8" id="KW-0408">Iron</keyword>
<evidence type="ECO:0000256" key="9">
    <source>
        <dbReference type="ARBA" id="ARBA00023014"/>
    </source>
</evidence>
<dbReference type="GO" id="GO:0006285">
    <property type="term" value="P:base-excision repair, AP site formation"/>
    <property type="evidence" value="ECO:0007669"/>
    <property type="project" value="UniProtKB-UniRule"/>
</dbReference>
<dbReference type="EMBL" id="LVLA01000007">
    <property type="protein sequence ID" value="KYO01032.1"/>
    <property type="molecule type" value="Genomic_DNA"/>
</dbReference>
<dbReference type="FunFam" id="1.10.340.30:FF:000016">
    <property type="entry name" value="Endonuclease III homolog"/>
    <property type="match status" value="1"/>
</dbReference>
<keyword evidence="6 14" id="KW-0378">Hydrolase</keyword>
<evidence type="ECO:0000313" key="17">
    <source>
        <dbReference type="EMBL" id="CDO63337.1"/>
    </source>
</evidence>
<comment type="cofactor">
    <cofactor evidence="1">
        <name>[4Fe-4S] cluster</name>
        <dbReference type="ChEBI" id="CHEBI:49883"/>
    </cofactor>
</comment>
<protein>
    <recommendedName>
        <fullName evidence="14">Endonuclease III homolog</fullName>
        <ecNumber evidence="14">3.2.2.-</ecNumber>
        <ecNumber evidence="14">4.2.99.18</ecNumber>
    </recommendedName>
    <alternativeName>
        <fullName evidence="14">Bifunctional DNA N-glycosylase/DNA-(apurinic or apyrimidinic site) lyase</fullName>
        <shortName evidence="14">DNA glycosylase/AP lyase</shortName>
    </alternativeName>
</protein>
<evidence type="ECO:0000256" key="5">
    <source>
        <dbReference type="ARBA" id="ARBA00022763"/>
    </source>
</evidence>
<dbReference type="GO" id="GO:0140078">
    <property type="term" value="F:class I DNA-(apurinic or apyrimidinic site) endonuclease activity"/>
    <property type="evidence" value="ECO:0007669"/>
    <property type="project" value="UniProtKB-EC"/>
</dbReference>
<dbReference type="SUPFAM" id="SSF48150">
    <property type="entry name" value="DNA-glycosylase"/>
    <property type="match status" value="1"/>
</dbReference>
<dbReference type="CDD" id="cd00056">
    <property type="entry name" value="ENDO3c"/>
    <property type="match status" value="1"/>
</dbReference>
<evidence type="ECO:0000256" key="1">
    <source>
        <dbReference type="ARBA" id="ARBA00001966"/>
    </source>
</evidence>
<evidence type="ECO:0000256" key="8">
    <source>
        <dbReference type="ARBA" id="ARBA00023004"/>
    </source>
</evidence>
<dbReference type="InterPro" id="IPR003651">
    <property type="entry name" value="Endonuclease3_FeS-loop_motif"/>
</dbReference>
<dbReference type="PANTHER" id="PTHR43286:SF1">
    <property type="entry name" value="ENDONUCLEASE III-LIKE PROTEIN 1"/>
    <property type="match status" value="1"/>
</dbReference>
<dbReference type="EMBL" id="HG810767">
    <property type="protein sequence ID" value="CDO63337.1"/>
    <property type="molecule type" value="Genomic_DNA"/>
</dbReference>
<evidence type="ECO:0000256" key="3">
    <source>
        <dbReference type="ARBA" id="ARBA00022485"/>
    </source>
</evidence>
<comment type="similarity">
    <text evidence="2 14">Belongs to the Nth/MutY family.</text>
</comment>